<evidence type="ECO:0008006" key="3">
    <source>
        <dbReference type="Google" id="ProtNLM"/>
    </source>
</evidence>
<reference evidence="1 2" key="1">
    <citation type="submission" date="2016-05" db="EMBL/GenBank/DDBJ databases">
        <title>Bacillus thuringiensis and Bacillus weihenstephanensis as novel biocontrol agents of wilt causing Verticillium species.</title>
        <authorList>
            <person name="Hollensteiner J."/>
            <person name="Wemheuer F."/>
            <person name="Harting R."/>
            <person name="Kolarzyk A."/>
            <person name="Diaz-Valerio S."/>
            <person name="Poehlein A."/>
            <person name="Brzuszkiewicz E."/>
            <person name="Nesemann K."/>
            <person name="Braus-Stromeyer S."/>
            <person name="Braus G."/>
            <person name="Daniel R."/>
            <person name="Liesegang H."/>
        </authorList>
    </citation>
    <scope>NUCLEOTIDE SEQUENCE [LARGE SCALE GENOMIC DNA]</scope>
    <source>
        <strain evidence="1 2">GOE8</strain>
    </source>
</reference>
<accession>A0A1E8B6X1</accession>
<evidence type="ECO:0000313" key="1">
    <source>
        <dbReference type="EMBL" id="OFD78393.1"/>
    </source>
</evidence>
<dbReference type="RefSeq" id="WP_070143563.1">
    <property type="nucleotide sequence ID" value="NZ_LXLT01000035.1"/>
</dbReference>
<dbReference type="EMBL" id="LXLT01000035">
    <property type="protein sequence ID" value="OFD78393.1"/>
    <property type="molecule type" value="Genomic_DNA"/>
</dbReference>
<name>A0A1E8B6X1_BACMY</name>
<gene>
    <name evidence="1" type="ORF">BWGOE8_29030</name>
</gene>
<comment type="caution">
    <text evidence="1">The sequence shown here is derived from an EMBL/GenBank/DDBJ whole genome shotgun (WGS) entry which is preliminary data.</text>
</comment>
<proteinExistence type="predicted"/>
<sequence length="446" mass="50565">MAKLKDLTGEKFGKLTVMYRTEDHISKNGNKRVVWHCKCDCGNETDVMALNLTRKHTLSCGCARIDGRKKISRDISGERFGNLVGIKKIESKNSVTRWLFRCDCGNEVECYLSNVTTGKTKSCGKNCSLKVHLLDNRKVKGIRTDFTGQQFGRLVVIEKLDDENGYTQFRCKCECGNEKIARGHYLKYGTTKSCGCLHKEVAGITSFENLVGQYFGKLIVIKQATSKWNKLHWICKCECGKEAIVSTGGLKSGHTKSCGCYQDEVASDTHYVDLTGRKFGKLTVIERAKNSNTGIVRFLCTCECGNSTTVMNNHLLGGNIQSCGCWKYSRLEEDVVRYFDKKEYKNSVDYECQKKFADLTGIGNNLLSYDFIVYKNNEPYYLIECQGQQHFYAVDYFGGEEQFKKQQIHDKLKKEYANKLGIPLLEIPYTVDTYVKIARILETAGI</sequence>
<dbReference type="AlphaFoldDB" id="A0A1E8B6X1"/>
<evidence type="ECO:0000313" key="2">
    <source>
        <dbReference type="Proteomes" id="UP000175706"/>
    </source>
</evidence>
<protein>
    <recommendedName>
        <fullName evidence="3">DUF2726 domain-containing protein</fullName>
    </recommendedName>
</protein>
<organism evidence="1 2">
    <name type="scientific">Bacillus mycoides</name>
    <dbReference type="NCBI Taxonomy" id="1405"/>
    <lineage>
        <taxon>Bacteria</taxon>
        <taxon>Bacillati</taxon>
        <taxon>Bacillota</taxon>
        <taxon>Bacilli</taxon>
        <taxon>Bacillales</taxon>
        <taxon>Bacillaceae</taxon>
        <taxon>Bacillus</taxon>
        <taxon>Bacillus cereus group</taxon>
    </lineage>
</organism>
<dbReference type="Proteomes" id="UP000175706">
    <property type="component" value="Unassembled WGS sequence"/>
</dbReference>